<dbReference type="Proteomes" id="UP001311232">
    <property type="component" value="Unassembled WGS sequence"/>
</dbReference>
<evidence type="ECO:0000313" key="2">
    <source>
        <dbReference type="Proteomes" id="UP001311232"/>
    </source>
</evidence>
<dbReference type="EMBL" id="JAHHUM010001058">
    <property type="protein sequence ID" value="KAK5614900.1"/>
    <property type="molecule type" value="Genomic_DNA"/>
</dbReference>
<reference evidence="1 2" key="1">
    <citation type="submission" date="2021-06" db="EMBL/GenBank/DDBJ databases">
        <authorList>
            <person name="Palmer J.M."/>
        </authorList>
    </citation>
    <scope>NUCLEOTIDE SEQUENCE [LARGE SCALE GENOMIC DNA]</scope>
    <source>
        <strain evidence="1 2">MEX-2019</strain>
        <tissue evidence="1">Muscle</tissue>
    </source>
</reference>
<evidence type="ECO:0000313" key="1">
    <source>
        <dbReference type="EMBL" id="KAK5614900.1"/>
    </source>
</evidence>
<protein>
    <submittedName>
        <fullName evidence="1">Uncharacterized protein</fullName>
    </submittedName>
</protein>
<dbReference type="AlphaFoldDB" id="A0AAV9S0W7"/>
<keyword evidence="2" id="KW-1185">Reference proteome</keyword>
<accession>A0AAV9S0W7</accession>
<proteinExistence type="predicted"/>
<organism evidence="1 2">
    <name type="scientific">Crenichthys baileyi</name>
    <name type="common">White River springfish</name>
    <dbReference type="NCBI Taxonomy" id="28760"/>
    <lineage>
        <taxon>Eukaryota</taxon>
        <taxon>Metazoa</taxon>
        <taxon>Chordata</taxon>
        <taxon>Craniata</taxon>
        <taxon>Vertebrata</taxon>
        <taxon>Euteleostomi</taxon>
        <taxon>Actinopterygii</taxon>
        <taxon>Neopterygii</taxon>
        <taxon>Teleostei</taxon>
        <taxon>Neoteleostei</taxon>
        <taxon>Acanthomorphata</taxon>
        <taxon>Ovalentaria</taxon>
        <taxon>Atherinomorphae</taxon>
        <taxon>Cyprinodontiformes</taxon>
        <taxon>Goodeidae</taxon>
        <taxon>Crenichthys</taxon>
    </lineage>
</organism>
<sequence length="135" mass="14647">MLLSVETFISRLSLTPSSAFSYRLLFSVWKQPPGPTPSGVYASAGAKMLYRCAAASPALPVTRGQRVEQEGWRRQREGMSHCNGAQEDIKLPHGPLKASESPRRSALQCGCDSSVLVGVCYQLLKLARGFCACNV</sequence>
<name>A0AAV9S0W7_9TELE</name>
<comment type="caution">
    <text evidence="1">The sequence shown here is derived from an EMBL/GenBank/DDBJ whole genome shotgun (WGS) entry which is preliminary data.</text>
</comment>
<gene>
    <name evidence="1" type="ORF">CRENBAI_009969</name>
</gene>